<sequence length="104" mass="10841">MRTPIALAAAAAVSGIIAGPAATAWADSAQSTISELQQQGYTVNIDRIGTGPMSKCVVTNVRNPQTVTQWVPYTGPGRGNNDRNFLVPVVTSQTISVSLDCSAH</sequence>
<dbReference type="EMBL" id="AP022596">
    <property type="protein sequence ID" value="BBY62853.1"/>
    <property type="molecule type" value="Genomic_DNA"/>
</dbReference>
<reference evidence="2 3" key="1">
    <citation type="journal article" date="2019" name="Emerg. Microbes Infect.">
        <title>Comprehensive subspecies identification of 175 nontuberculous mycobacteria species based on 7547 genomic profiles.</title>
        <authorList>
            <person name="Matsumoto Y."/>
            <person name="Kinjo T."/>
            <person name="Motooka D."/>
            <person name="Nabeya D."/>
            <person name="Jung N."/>
            <person name="Uechi K."/>
            <person name="Horii T."/>
            <person name="Iida T."/>
            <person name="Fujita J."/>
            <person name="Nakamura S."/>
        </authorList>
    </citation>
    <scope>NUCLEOTIDE SEQUENCE [LARGE SCALE GENOMIC DNA]</scope>
    <source>
        <strain evidence="2 3">JCM 30396</strain>
    </source>
</reference>
<dbReference type="KEGG" id="mhev:MHEL_10960"/>
<proteinExistence type="predicted"/>
<organism evidence="2 3">
    <name type="scientific">Mycolicibacterium helvum</name>
    <dbReference type="NCBI Taxonomy" id="1534349"/>
    <lineage>
        <taxon>Bacteria</taxon>
        <taxon>Bacillati</taxon>
        <taxon>Actinomycetota</taxon>
        <taxon>Actinomycetes</taxon>
        <taxon>Mycobacteriales</taxon>
        <taxon>Mycobacteriaceae</taxon>
        <taxon>Mycolicibacterium</taxon>
    </lineage>
</organism>
<keyword evidence="3" id="KW-1185">Reference proteome</keyword>
<evidence type="ECO:0000313" key="3">
    <source>
        <dbReference type="Proteomes" id="UP000467148"/>
    </source>
</evidence>
<dbReference type="AlphaFoldDB" id="A0A7I7T1P2"/>
<evidence type="ECO:0008006" key="4">
    <source>
        <dbReference type="Google" id="ProtNLM"/>
    </source>
</evidence>
<protein>
    <recommendedName>
        <fullName evidence="4">PASTA domain-containing protein</fullName>
    </recommendedName>
</protein>
<accession>A0A7I7T1P2</accession>
<feature type="signal peptide" evidence="1">
    <location>
        <begin position="1"/>
        <end position="26"/>
    </location>
</feature>
<gene>
    <name evidence="2" type="ORF">MHEL_10960</name>
</gene>
<keyword evidence="1" id="KW-0732">Signal</keyword>
<dbReference type="Proteomes" id="UP000467148">
    <property type="component" value="Chromosome"/>
</dbReference>
<name>A0A7I7T1P2_9MYCO</name>
<feature type="chain" id="PRO_5029613112" description="PASTA domain-containing protein" evidence="1">
    <location>
        <begin position="27"/>
        <end position="104"/>
    </location>
</feature>
<evidence type="ECO:0000256" key="1">
    <source>
        <dbReference type="SAM" id="SignalP"/>
    </source>
</evidence>
<evidence type="ECO:0000313" key="2">
    <source>
        <dbReference type="EMBL" id="BBY62853.1"/>
    </source>
</evidence>
<dbReference type="RefSeq" id="WP_163746603.1">
    <property type="nucleotide sequence ID" value="NZ_AP022596.1"/>
</dbReference>